<proteinExistence type="inferred from homology"/>
<evidence type="ECO:0000313" key="6">
    <source>
        <dbReference type="EMBL" id="SNB52155.1"/>
    </source>
</evidence>
<comment type="similarity">
    <text evidence="1">Belongs to the LysR transcriptional regulatory family.</text>
</comment>
<evidence type="ECO:0000256" key="1">
    <source>
        <dbReference type="ARBA" id="ARBA00009437"/>
    </source>
</evidence>
<gene>
    <name evidence="6" type="ORF">SAMN07250955_101195</name>
</gene>
<evidence type="ECO:0000259" key="5">
    <source>
        <dbReference type="PROSITE" id="PS50931"/>
    </source>
</evidence>
<evidence type="ECO:0000256" key="3">
    <source>
        <dbReference type="ARBA" id="ARBA00023125"/>
    </source>
</evidence>
<dbReference type="InterPro" id="IPR000847">
    <property type="entry name" value="LysR_HTH_N"/>
</dbReference>
<evidence type="ECO:0000256" key="2">
    <source>
        <dbReference type="ARBA" id="ARBA00023015"/>
    </source>
</evidence>
<dbReference type="FunFam" id="3.40.190.290:FF:000001">
    <property type="entry name" value="Transcriptional regulator, LysR family"/>
    <property type="match status" value="1"/>
</dbReference>
<organism evidence="6 7">
    <name type="scientific">Arboricoccus pini</name>
    <dbReference type="NCBI Taxonomy" id="1963835"/>
    <lineage>
        <taxon>Bacteria</taxon>
        <taxon>Pseudomonadati</taxon>
        <taxon>Pseudomonadota</taxon>
        <taxon>Alphaproteobacteria</taxon>
        <taxon>Geminicoccales</taxon>
        <taxon>Geminicoccaceae</taxon>
        <taxon>Arboricoccus</taxon>
    </lineage>
</organism>
<protein>
    <submittedName>
        <fullName evidence="6">DNA-binding transcriptional regulator, LysR family</fullName>
    </submittedName>
</protein>
<sequence length="311" mass="33539">MDRLDGMQAFVAVGETGSFTTAAARLKVARALVSKRVAKLERTMGVRLLNRTTRRVGLTEPGQAFLGRAQRILAEFERASAELTNLHGEPAGTLNVSAPMSFGIKHLAPLLPGFMRTYPSLKINLVLNDRQVDLIDDGFDLAVRIGRLADSSLVARRLATVRMILCASPAYLAAAGRLERPADLAHHKGLIYGQGIAVTRWTLTRGKETVVVEPMPQMTANNGDMLLAAAIAGEGIVMQPTFLAGDALRAGDVVRVLKDYSPGTFNLYAVWPANRLLPAKVRLFVDYLGRQIGDPPAWDAGLDEIDAIGSG</sequence>
<keyword evidence="3 6" id="KW-0238">DNA-binding</keyword>
<dbReference type="Pfam" id="PF03466">
    <property type="entry name" value="LysR_substrate"/>
    <property type="match status" value="1"/>
</dbReference>
<dbReference type="InterPro" id="IPR005119">
    <property type="entry name" value="LysR_subst-bd"/>
</dbReference>
<dbReference type="EMBL" id="FYEH01000001">
    <property type="protein sequence ID" value="SNB52155.1"/>
    <property type="molecule type" value="Genomic_DNA"/>
</dbReference>
<dbReference type="PROSITE" id="PS50931">
    <property type="entry name" value="HTH_LYSR"/>
    <property type="match status" value="1"/>
</dbReference>
<dbReference type="AlphaFoldDB" id="A0A212PYH5"/>
<dbReference type="Gene3D" id="3.40.190.290">
    <property type="match status" value="1"/>
</dbReference>
<dbReference type="InterPro" id="IPR036390">
    <property type="entry name" value="WH_DNA-bd_sf"/>
</dbReference>
<dbReference type="InterPro" id="IPR058163">
    <property type="entry name" value="LysR-type_TF_proteobact-type"/>
</dbReference>
<dbReference type="SUPFAM" id="SSF53850">
    <property type="entry name" value="Periplasmic binding protein-like II"/>
    <property type="match status" value="1"/>
</dbReference>
<dbReference type="Gene3D" id="1.10.10.10">
    <property type="entry name" value="Winged helix-like DNA-binding domain superfamily/Winged helix DNA-binding domain"/>
    <property type="match status" value="1"/>
</dbReference>
<dbReference type="Pfam" id="PF00126">
    <property type="entry name" value="HTH_1"/>
    <property type="match status" value="1"/>
</dbReference>
<dbReference type="PANTHER" id="PTHR30537:SF5">
    <property type="entry name" value="HTH-TYPE TRANSCRIPTIONAL ACTIVATOR TTDR-RELATED"/>
    <property type="match status" value="1"/>
</dbReference>
<dbReference type="FunFam" id="1.10.10.10:FF:000001">
    <property type="entry name" value="LysR family transcriptional regulator"/>
    <property type="match status" value="1"/>
</dbReference>
<dbReference type="CDD" id="cd08422">
    <property type="entry name" value="PBP2_CrgA_like"/>
    <property type="match status" value="1"/>
</dbReference>
<dbReference type="GO" id="GO:0003700">
    <property type="term" value="F:DNA-binding transcription factor activity"/>
    <property type="evidence" value="ECO:0007669"/>
    <property type="project" value="InterPro"/>
</dbReference>
<feature type="domain" description="HTH lysR-type" evidence="5">
    <location>
        <begin position="1"/>
        <end position="59"/>
    </location>
</feature>
<dbReference type="PANTHER" id="PTHR30537">
    <property type="entry name" value="HTH-TYPE TRANSCRIPTIONAL REGULATOR"/>
    <property type="match status" value="1"/>
</dbReference>
<reference evidence="6 7" key="1">
    <citation type="submission" date="2017-06" db="EMBL/GenBank/DDBJ databases">
        <authorList>
            <person name="Kim H.J."/>
            <person name="Triplett B.A."/>
        </authorList>
    </citation>
    <scope>NUCLEOTIDE SEQUENCE [LARGE SCALE GENOMIC DNA]</scope>
    <source>
        <strain evidence="6 7">B29T1</strain>
    </source>
</reference>
<name>A0A212PYH5_9PROT</name>
<evidence type="ECO:0000313" key="7">
    <source>
        <dbReference type="Proteomes" id="UP000197065"/>
    </source>
</evidence>
<keyword evidence="2" id="KW-0805">Transcription regulation</keyword>
<dbReference type="GO" id="GO:0003677">
    <property type="term" value="F:DNA binding"/>
    <property type="evidence" value="ECO:0007669"/>
    <property type="project" value="UniProtKB-KW"/>
</dbReference>
<evidence type="ECO:0000256" key="4">
    <source>
        <dbReference type="ARBA" id="ARBA00023163"/>
    </source>
</evidence>
<dbReference type="SUPFAM" id="SSF46785">
    <property type="entry name" value="Winged helix' DNA-binding domain"/>
    <property type="match status" value="1"/>
</dbReference>
<dbReference type="Proteomes" id="UP000197065">
    <property type="component" value="Unassembled WGS sequence"/>
</dbReference>
<keyword evidence="4" id="KW-0804">Transcription</keyword>
<keyword evidence="7" id="KW-1185">Reference proteome</keyword>
<accession>A0A212PYH5</accession>
<dbReference type="InterPro" id="IPR036388">
    <property type="entry name" value="WH-like_DNA-bd_sf"/>
</dbReference>